<proteinExistence type="predicted"/>
<evidence type="ECO:0000313" key="1">
    <source>
        <dbReference type="EMBL" id="TGE20164.1"/>
    </source>
</evidence>
<comment type="caution">
    <text evidence="1">The sequence shown here is derived from an EMBL/GenBank/DDBJ whole genome shotgun (WGS) entry which is preliminary data.</text>
</comment>
<reference evidence="1 2" key="1">
    <citation type="submission" date="2019-04" db="EMBL/GenBank/DDBJ databases">
        <authorList>
            <person name="Feng G."/>
            <person name="Zhang J."/>
            <person name="Zhu H."/>
        </authorList>
    </citation>
    <scope>NUCLEOTIDE SEQUENCE [LARGE SCALE GENOMIC DNA]</scope>
    <source>
        <strain evidence="1 2">JCM 17223</strain>
    </source>
</reference>
<dbReference type="Proteomes" id="UP000297739">
    <property type="component" value="Unassembled WGS sequence"/>
</dbReference>
<dbReference type="AlphaFoldDB" id="A0A4Z0PS80"/>
<accession>A0A4Z0PS80</accession>
<evidence type="ECO:0000313" key="2">
    <source>
        <dbReference type="Proteomes" id="UP000297739"/>
    </source>
</evidence>
<protein>
    <submittedName>
        <fullName evidence="1">Uncharacterized protein</fullName>
    </submittedName>
</protein>
<dbReference type="OrthoDB" id="798785at2"/>
<dbReference type="RefSeq" id="WP_135495839.1">
    <property type="nucleotide sequence ID" value="NZ_SRLD01000001.1"/>
</dbReference>
<dbReference type="EMBL" id="SRLD01000001">
    <property type="protein sequence ID" value="TGE20164.1"/>
    <property type="molecule type" value="Genomic_DNA"/>
</dbReference>
<sequence length="121" mass="13791">MSANDSFNESFYSYLEAHLERTFAHSNQERIQTLWCDGIRPPIIESQLTKKSVDDSRQIVTKAFIGHSPTADAYDLTILFGKYSLRRYAKGASLIDCIPDSESTDWMEIDTASHTIQIQLK</sequence>
<gene>
    <name evidence="1" type="ORF">E5J99_00930</name>
</gene>
<keyword evidence="2" id="KW-1185">Reference proteome</keyword>
<organism evidence="1 2">
    <name type="scientific">Hymenobacter elongatus</name>
    <dbReference type="NCBI Taxonomy" id="877208"/>
    <lineage>
        <taxon>Bacteria</taxon>
        <taxon>Pseudomonadati</taxon>
        <taxon>Bacteroidota</taxon>
        <taxon>Cytophagia</taxon>
        <taxon>Cytophagales</taxon>
        <taxon>Hymenobacteraceae</taxon>
        <taxon>Hymenobacter</taxon>
    </lineage>
</organism>
<name>A0A4Z0PS80_9BACT</name>